<comment type="caution">
    <text evidence="1">The sequence shown here is derived from an EMBL/GenBank/DDBJ whole genome shotgun (WGS) entry which is preliminary data.</text>
</comment>
<proteinExistence type="predicted"/>
<accession>A0A5S4YV94</accession>
<organism evidence="1 2">
    <name type="scientific">Bradyrhizobium hipponense</name>
    <dbReference type="NCBI Taxonomy" id="2605638"/>
    <lineage>
        <taxon>Bacteria</taxon>
        <taxon>Pseudomonadati</taxon>
        <taxon>Pseudomonadota</taxon>
        <taxon>Alphaproteobacteria</taxon>
        <taxon>Hyphomicrobiales</taxon>
        <taxon>Nitrobacteraceae</taxon>
        <taxon>Bradyrhizobium</taxon>
    </lineage>
</organism>
<evidence type="ECO:0000313" key="2">
    <source>
        <dbReference type="Proteomes" id="UP000324797"/>
    </source>
</evidence>
<name>A0A5S4YV94_9BRAD</name>
<dbReference type="EMBL" id="VSTH01000078">
    <property type="protein sequence ID" value="TYO64259.1"/>
    <property type="molecule type" value="Genomic_DNA"/>
</dbReference>
<keyword evidence="2" id="KW-1185">Reference proteome</keyword>
<protein>
    <submittedName>
        <fullName evidence="1">Uncharacterized protein</fullName>
    </submittedName>
</protein>
<gene>
    <name evidence="1" type="ORF">FXV83_23095</name>
</gene>
<dbReference type="RefSeq" id="WP_210250750.1">
    <property type="nucleotide sequence ID" value="NZ_VSTH01000078.1"/>
</dbReference>
<dbReference type="AlphaFoldDB" id="A0A5S4YV94"/>
<dbReference type="Proteomes" id="UP000324797">
    <property type="component" value="Unassembled WGS sequence"/>
</dbReference>
<reference evidence="1 2" key="1">
    <citation type="submission" date="2019-08" db="EMBL/GenBank/DDBJ databases">
        <title>Bradyrhizobium hipponensis sp. nov., a rhizobium isolated from a Lupinus angustifolius root nodule in Tunisia.</title>
        <authorList>
            <person name="Off K."/>
            <person name="Rejili M."/>
            <person name="Mars M."/>
            <person name="Brachmann A."/>
            <person name="Marin M."/>
        </authorList>
    </citation>
    <scope>NUCLEOTIDE SEQUENCE [LARGE SCALE GENOMIC DNA]</scope>
    <source>
        <strain evidence="2">aSej3</strain>
    </source>
</reference>
<sequence>MRENMSGQIEFELLAAACELRRSLDHVIEVGKRTGAPLRALWLIERAQADLQAYIDERRPKLN</sequence>
<evidence type="ECO:0000313" key="1">
    <source>
        <dbReference type="EMBL" id="TYO64259.1"/>
    </source>
</evidence>